<dbReference type="Gene3D" id="3.30.70.270">
    <property type="match status" value="1"/>
</dbReference>
<dbReference type="InterPro" id="IPR043128">
    <property type="entry name" value="Rev_trsase/Diguanyl_cyclase"/>
</dbReference>
<feature type="domain" description="PAS" evidence="2">
    <location>
        <begin position="293"/>
        <end position="352"/>
    </location>
</feature>
<keyword evidence="7" id="KW-1185">Reference proteome</keyword>
<gene>
    <name evidence="6" type="ORF">E3O06_04765</name>
</gene>
<dbReference type="InterPro" id="IPR052155">
    <property type="entry name" value="Biofilm_reg_signaling"/>
</dbReference>
<dbReference type="InterPro" id="IPR000160">
    <property type="entry name" value="GGDEF_dom"/>
</dbReference>
<dbReference type="InterPro" id="IPR001633">
    <property type="entry name" value="EAL_dom"/>
</dbReference>
<feature type="transmembrane region" description="Helical" evidence="1">
    <location>
        <begin position="236"/>
        <end position="255"/>
    </location>
</feature>
<keyword evidence="1" id="KW-0812">Transmembrane</keyword>
<keyword evidence="1" id="KW-0472">Membrane</keyword>
<dbReference type="SUPFAM" id="SSF141868">
    <property type="entry name" value="EAL domain-like"/>
    <property type="match status" value="1"/>
</dbReference>
<dbReference type="SUPFAM" id="SSF55785">
    <property type="entry name" value="PYP-like sensor domain (PAS domain)"/>
    <property type="match status" value="2"/>
</dbReference>
<dbReference type="Pfam" id="PF08447">
    <property type="entry name" value="PAS_3"/>
    <property type="match status" value="1"/>
</dbReference>
<comment type="caution">
    <text evidence="6">The sequence shown here is derived from an EMBL/GenBank/DDBJ whole genome shotgun (WGS) entry which is preliminary data.</text>
</comment>
<feature type="transmembrane region" description="Helical" evidence="1">
    <location>
        <begin position="202"/>
        <end position="224"/>
    </location>
</feature>
<dbReference type="PANTHER" id="PTHR44757">
    <property type="entry name" value="DIGUANYLATE CYCLASE DGCP"/>
    <property type="match status" value="1"/>
</dbReference>
<evidence type="ECO:0000313" key="7">
    <source>
        <dbReference type="Proteomes" id="UP000298173"/>
    </source>
</evidence>
<dbReference type="Gene3D" id="3.20.20.450">
    <property type="entry name" value="EAL domain"/>
    <property type="match status" value="1"/>
</dbReference>
<dbReference type="CDD" id="cd01949">
    <property type="entry name" value="GGDEF"/>
    <property type="match status" value="1"/>
</dbReference>
<dbReference type="InterPro" id="IPR000014">
    <property type="entry name" value="PAS"/>
</dbReference>
<proteinExistence type="predicted"/>
<dbReference type="InterPro" id="IPR029787">
    <property type="entry name" value="Nucleotide_cyclase"/>
</dbReference>
<evidence type="ECO:0000259" key="3">
    <source>
        <dbReference type="PROSITE" id="PS50113"/>
    </source>
</evidence>
<organism evidence="6 7">
    <name type="scientific">Cryobacterium glaciale</name>
    <dbReference type="NCBI Taxonomy" id="1259145"/>
    <lineage>
        <taxon>Bacteria</taxon>
        <taxon>Bacillati</taxon>
        <taxon>Actinomycetota</taxon>
        <taxon>Actinomycetes</taxon>
        <taxon>Micrococcales</taxon>
        <taxon>Microbacteriaceae</taxon>
        <taxon>Cryobacterium</taxon>
    </lineage>
</organism>
<evidence type="ECO:0000259" key="2">
    <source>
        <dbReference type="PROSITE" id="PS50112"/>
    </source>
</evidence>
<dbReference type="SMART" id="SM00091">
    <property type="entry name" value="PAS"/>
    <property type="match status" value="2"/>
</dbReference>
<name>A0A4R8V191_9MICO</name>
<feature type="transmembrane region" description="Helical" evidence="1">
    <location>
        <begin position="133"/>
        <end position="151"/>
    </location>
</feature>
<dbReference type="PROSITE" id="PS50113">
    <property type="entry name" value="PAC"/>
    <property type="match status" value="1"/>
</dbReference>
<dbReference type="OrthoDB" id="23692at2"/>
<feature type="domain" description="EAL" evidence="4">
    <location>
        <begin position="713"/>
        <end position="963"/>
    </location>
</feature>
<dbReference type="InterPro" id="IPR013655">
    <property type="entry name" value="PAS_fold_3"/>
</dbReference>
<dbReference type="InterPro" id="IPR035919">
    <property type="entry name" value="EAL_sf"/>
</dbReference>
<accession>A0A4R8V191</accession>
<dbReference type="CDD" id="cd01948">
    <property type="entry name" value="EAL"/>
    <property type="match status" value="1"/>
</dbReference>
<protein>
    <submittedName>
        <fullName evidence="6">EAL domain-containing protein</fullName>
    </submittedName>
</protein>
<keyword evidence="1" id="KW-1133">Transmembrane helix</keyword>
<dbReference type="NCBIfam" id="TIGR00254">
    <property type="entry name" value="GGDEF"/>
    <property type="match status" value="1"/>
</dbReference>
<dbReference type="SMART" id="SM00052">
    <property type="entry name" value="EAL"/>
    <property type="match status" value="1"/>
</dbReference>
<evidence type="ECO:0000259" key="4">
    <source>
        <dbReference type="PROSITE" id="PS50883"/>
    </source>
</evidence>
<dbReference type="EMBL" id="SOEY01000007">
    <property type="protein sequence ID" value="TFB75949.1"/>
    <property type="molecule type" value="Genomic_DNA"/>
</dbReference>
<dbReference type="Pfam" id="PF13188">
    <property type="entry name" value="PAS_8"/>
    <property type="match status" value="1"/>
</dbReference>
<feature type="domain" description="PAC" evidence="3">
    <location>
        <begin position="366"/>
        <end position="417"/>
    </location>
</feature>
<reference evidence="6 7" key="1">
    <citation type="submission" date="2019-03" db="EMBL/GenBank/DDBJ databases">
        <title>Genomics of glacier-inhabiting Cryobacterium strains.</title>
        <authorList>
            <person name="Liu Q."/>
            <person name="Xin Y.-H."/>
        </authorList>
    </citation>
    <scope>NUCLEOTIDE SEQUENCE [LARGE SCALE GENOMIC DNA]</scope>
    <source>
        <strain evidence="6 7">HLT2-23</strain>
    </source>
</reference>
<feature type="transmembrane region" description="Helical" evidence="1">
    <location>
        <begin position="64"/>
        <end position="83"/>
    </location>
</feature>
<dbReference type="Proteomes" id="UP000298173">
    <property type="component" value="Unassembled WGS sequence"/>
</dbReference>
<feature type="transmembrane region" description="Helical" evidence="1">
    <location>
        <begin position="157"/>
        <end position="182"/>
    </location>
</feature>
<dbReference type="Pfam" id="PF00563">
    <property type="entry name" value="EAL"/>
    <property type="match status" value="1"/>
</dbReference>
<evidence type="ECO:0000313" key="6">
    <source>
        <dbReference type="EMBL" id="TFB75949.1"/>
    </source>
</evidence>
<dbReference type="PROSITE" id="PS50112">
    <property type="entry name" value="PAS"/>
    <property type="match status" value="1"/>
</dbReference>
<dbReference type="AlphaFoldDB" id="A0A4R8V191"/>
<evidence type="ECO:0000256" key="1">
    <source>
        <dbReference type="SAM" id="Phobius"/>
    </source>
</evidence>
<dbReference type="Pfam" id="PF00990">
    <property type="entry name" value="GGDEF"/>
    <property type="match status" value="1"/>
</dbReference>
<dbReference type="PANTHER" id="PTHR44757:SF2">
    <property type="entry name" value="BIOFILM ARCHITECTURE MAINTENANCE PROTEIN MBAA"/>
    <property type="match status" value="1"/>
</dbReference>
<sequence>MRQVARLAVSLVGATAVVVIIGWYTGITALTMLPGFPSMKPTTALMLLLLAVGLLLIDQRWVAVTIGPVVAILGALTLIEVVLGRSIGVDTLLIGIKPGTGALLMAPATALVGLLLGSALATSGRARPWMSHGFALLALCGGQIAFLGYLYGASSLYALGSFAAMAPQTFVCTIILGLFLLLHRHEKSPVGLLTDRGSAGTLLRWAIPFFIIGPLVLGLVRLWGQQANLYDTKFGVVLLVITMTVLGCAVSWVAAVRLKDLDRLRDHAAAELAQSNAGLESAVTERTAELADTALQLNALVRLAPVGIVELDAAGGLLTANDQWLALSGLRLEQSLGSGWAAAIHPDDLERVTTEWAVRGTDGTAYQTSVRFRTPEGRINWVQVHTSPTYADGVVAGHVGAVTDVTALRAAEQKASAAHARFEAAFESSPLGTAIVTLDGYVVEGNRRLFELAGPADRVLDRPIENIFQMNPADESAPANATAGGKVHQLSERQLRGSKAEGICVNVSVAEIHEGERVTGLLYQLEDITARRVAEARVEHQAFHDSLTDLPNRLLLLGRLDEALHAATQNGRGVGVLFLDLDGFKAVNDTFGHQAGDAVLIEVAARLVGGARADDTVARIGGDEFVVLCPDIGTTDDAAVIAERLQQSLVQPIRLGTATTSINASIGVAFGGGGSDPESLLHDADQAMYLAKKQGHLPLDVIQEPDREVESRRSETESALREAVARGEIETWYQPIVDLQDGGAATVVATEALARWRRPATGIMMPGDFIALAEESGLIADIGQAVLNQACLAATALDGVIVSVNVSARQFARDDFGAVVRQALEMSGLPSDRLCLELTESVVVEAIEYAAATLHDLRELGVRLAIDDFGTGYSSFTQLRTFTFDLLKIDMTFIQGIEESGRDRGVVEGILRLADVLHLDVIAEGIETAGQRDLLREMGCRYGQGYYFSRPSPTAHPTLVSHT</sequence>
<feature type="transmembrane region" description="Helical" evidence="1">
    <location>
        <begin position="7"/>
        <end position="27"/>
    </location>
</feature>
<dbReference type="SUPFAM" id="SSF55073">
    <property type="entry name" value="Nucleotide cyclase"/>
    <property type="match status" value="1"/>
</dbReference>
<dbReference type="InterPro" id="IPR035965">
    <property type="entry name" value="PAS-like_dom_sf"/>
</dbReference>
<dbReference type="Gene3D" id="3.30.450.20">
    <property type="entry name" value="PAS domain"/>
    <property type="match status" value="2"/>
</dbReference>
<dbReference type="SMART" id="SM00267">
    <property type="entry name" value="GGDEF"/>
    <property type="match status" value="1"/>
</dbReference>
<dbReference type="InterPro" id="IPR000700">
    <property type="entry name" value="PAS-assoc_C"/>
</dbReference>
<evidence type="ECO:0000259" key="5">
    <source>
        <dbReference type="PROSITE" id="PS50887"/>
    </source>
</evidence>
<dbReference type="NCBIfam" id="TIGR00229">
    <property type="entry name" value="sensory_box"/>
    <property type="match status" value="2"/>
</dbReference>
<dbReference type="PROSITE" id="PS50883">
    <property type="entry name" value="EAL"/>
    <property type="match status" value="1"/>
</dbReference>
<feature type="transmembrane region" description="Helical" evidence="1">
    <location>
        <begin position="103"/>
        <end position="121"/>
    </location>
</feature>
<feature type="domain" description="GGDEF" evidence="5">
    <location>
        <begin position="572"/>
        <end position="704"/>
    </location>
</feature>
<dbReference type="PROSITE" id="PS50887">
    <property type="entry name" value="GGDEF"/>
    <property type="match status" value="1"/>
</dbReference>
<dbReference type="CDD" id="cd00130">
    <property type="entry name" value="PAS"/>
    <property type="match status" value="1"/>
</dbReference>